<sequence>MSAQPTAGGFSLFPSPNASAGPSSRHATPRPRTATPLGSSRERQPSSAVDAPSPSTTSPQRTARHGGGSGPERKRSVKEGKQRQQTHASTNSGSSSGSGSGRGPAMTRGTPLPPLRTVWSDDTALSEAQTLVRSSSNHSRNSAKAGPSHQQHNDRPHPQAQQPLRSIFPVYNHALPPDRQEYYPTTQAGPVQIPRSAINRPLYSPPMEATSPPAQQQHHQRPPSPQQHQYHAQSAAYIADQQLPYQHHQQLQLQQQQQQQQQQHQQQQPHQQQYQHQPAPSAM</sequence>
<evidence type="ECO:0000313" key="2">
    <source>
        <dbReference type="EMBL" id="KLU88038.1"/>
    </source>
</evidence>
<organism evidence="2">
    <name type="scientific">Magnaporthiopsis poae (strain ATCC 64411 / 73-15)</name>
    <name type="common">Kentucky bluegrass fungus</name>
    <name type="synonym">Magnaporthe poae</name>
    <dbReference type="NCBI Taxonomy" id="644358"/>
    <lineage>
        <taxon>Eukaryota</taxon>
        <taxon>Fungi</taxon>
        <taxon>Dikarya</taxon>
        <taxon>Ascomycota</taxon>
        <taxon>Pezizomycotina</taxon>
        <taxon>Sordariomycetes</taxon>
        <taxon>Sordariomycetidae</taxon>
        <taxon>Magnaporthales</taxon>
        <taxon>Magnaporthaceae</taxon>
        <taxon>Magnaporthiopsis</taxon>
    </lineage>
</organism>
<feature type="compositionally biased region" description="Low complexity" evidence="1">
    <location>
        <begin position="226"/>
        <end position="283"/>
    </location>
</feature>
<feature type="compositionally biased region" description="Basic and acidic residues" evidence="1">
    <location>
        <begin position="71"/>
        <end position="82"/>
    </location>
</feature>
<proteinExistence type="predicted"/>
<dbReference type="EMBL" id="GL876971">
    <property type="protein sequence ID" value="KLU88038.1"/>
    <property type="molecule type" value="Genomic_DNA"/>
</dbReference>
<accession>A0A0H2TVY4</accession>
<feature type="compositionally biased region" description="Polar residues" evidence="1">
    <location>
        <begin position="126"/>
        <end position="142"/>
    </location>
</feature>
<gene>
    <name evidence="2" type="ORF">MAPG_07025</name>
</gene>
<feature type="non-terminal residue" evidence="2">
    <location>
        <position position="283"/>
    </location>
</feature>
<dbReference type="VEuPathDB" id="FungiDB:MAPG_07025"/>
<reference evidence="2" key="2">
    <citation type="submission" date="2011-03" db="EMBL/GenBank/DDBJ databases">
        <title>Annotation of Magnaporthe poae ATCC 64411.</title>
        <authorList>
            <person name="Ma L.-J."/>
            <person name="Dead R."/>
            <person name="Young S.K."/>
            <person name="Zeng Q."/>
            <person name="Gargeya S."/>
            <person name="Fitzgerald M."/>
            <person name="Haas B."/>
            <person name="Abouelleil A."/>
            <person name="Alvarado L."/>
            <person name="Arachchi H.M."/>
            <person name="Berlin A."/>
            <person name="Brown A."/>
            <person name="Chapman S.B."/>
            <person name="Chen Z."/>
            <person name="Dunbar C."/>
            <person name="Freedman E."/>
            <person name="Gearin G."/>
            <person name="Gellesch M."/>
            <person name="Goldberg J."/>
            <person name="Griggs A."/>
            <person name="Gujja S."/>
            <person name="Heiman D."/>
            <person name="Howarth C."/>
            <person name="Larson L."/>
            <person name="Lui A."/>
            <person name="MacDonald P.J.P."/>
            <person name="Mehta T."/>
            <person name="Montmayeur A."/>
            <person name="Murphy C."/>
            <person name="Neiman D."/>
            <person name="Pearson M."/>
            <person name="Priest M."/>
            <person name="Roberts A."/>
            <person name="Saif S."/>
            <person name="Shea T."/>
            <person name="Shenoy N."/>
            <person name="Sisk P."/>
            <person name="Stolte C."/>
            <person name="Sykes S."/>
            <person name="Yandava C."/>
            <person name="Wortman J."/>
            <person name="Nusbaum C."/>
            <person name="Birren B."/>
        </authorList>
    </citation>
    <scope>NUCLEOTIDE SEQUENCE</scope>
    <source>
        <strain evidence="2">ATCC 64411</strain>
    </source>
</reference>
<dbReference type="AlphaFoldDB" id="A0A0H2TVY4"/>
<name>A0A0H2TVY4_MAGP6</name>
<reference evidence="2" key="1">
    <citation type="submission" date="2010-05" db="EMBL/GenBank/DDBJ databases">
        <title>The Genome Sequence of Magnaporthe poae strain ATCC 64411.</title>
        <authorList>
            <consortium name="The Broad Institute Genome Sequencing Platform"/>
            <consortium name="Broad Institute Genome Sequencing Center for Infectious Disease"/>
            <person name="Ma L.-J."/>
            <person name="Dead R."/>
            <person name="Young S."/>
            <person name="Zeng Q."/>
            <person name="Koehrsen M."/>
            <person name="Alvarado L."/>
            <person name="Berlin A."/>
            <person name="Chapman S.B."/>
            <person name="Chen Z."/>
            <person name="Freedman E."/>
            <person name="Gellesch M."/>
            <person name="Goldberg J."/>
            <person name="Griggs A."/>
            <person name="Gujja S."/>
            <person name="Heilman E.R."/>
            <person name="Heiman D."/>
            <person name="Hepburn T."/>
            <person name="Howarth C."/>
            <person name="Jen D."/>
            <person name="Larson L."/>
            <person name="Mehta T."/>
            <person name="Neiman D."/>
            <person name="Pearson M."/>
            <person name="Roberts A."/>
            <person name="Saif S."/>
            <person name="Shea T."/>
            <person name="Shenoy N."/>
            <person name="Sisk P."/>
            <person name="Stolte C."/>
            <person name="Sykes S."/>
            <person name="Walk T."/>
            <person name="White J."/>
            <person name="Yandava C."/>
            <person name="Haas B."/>
            <person name="Nusbaum C."/>
            <person name="Birren B."/>
        </authorList>
    </citation>
    <scope>NUCLEOTIDE SEQUENCE</scope>
    <source>
        <strain evidence="2">ATCC 64411</strain>
    </source>
</reference>
<feature type="region of interest" description="Disordered" evidence="1">
    <location>
        <begin position="1"/>
        <end position="283"/>
    </location>
</feature>
<feature type="compositionally biased region" description="Polar residues" evidence="1">
    <location>
        <begin position="14"/>
        <end position="26"/>
    </location>
</feature>
<evidence type="ECO:0000256" key="1">
    <source>
        <dbReference type="SAM" id="MobiDB-lite"/>
    </source>
</evidence>
<protein>
    <submittedName>
        <fullName evidence="2">Uncharacterized protein</fullName>
    </submittedName>
</protein>